<name>A0A923ECZ1_CLOTT</name>
<reference evidence="1 2" key="1">
    <citation type="submission" date="2020-04" db="EMBL/GenBank/DDBJ databases">
        <title>Genomic insights into acetone-butanol-ethanol (ABE) fermentation by sequencing solventogenic clostridia strains.</title>
        <authorList>
            <person name="Brown S."/>
        </authorList>
    </citation>
    <scope>NUCLEOTIDE SEQUENCE [LARGE SCALE GENOMIC DNA]</scope>
    <source>
        <strain evidence="1 2">DJ011</strain>
    </source>
</reference>
<sequence length="178" mass="20550">MFQTLQSRLTVEMRLAGITTLEQANEFLNSYIKKFNAKFALPVDSIKSVFEKQPSSDKINLTLAILDSRKIDSGSCIKFKTKYYIPTNKDGIAVHYHKGTSGMVIESFDKQLYFCINDQVYALELIPDHLPTSKNFDFVKIPKEPKKKYIPPMTHPWRQSSFEKHCKMQAHRLKTNVA</sequence>
<organism evidence="1 2">
    <name type="scientific">Clostridium tetanomorphum</name>
    <dbReference type="NCBI Taxonomy" id="1553"/>
    <lineage>
        <taxon>Bacteria</taxon>
        <taxon>Bacillati</taxon>
        <taxon>Bacillota</taxon>
        <taxon>Clostridia</taxon>
        <taxon>Eubacteriales</taxon>
        <taxon>Clostridiaceae</taxon>
        <taxon>Clostridium</taxon>
    </lineage>
</organism>
<dbReference type="AlphaFoldDB" id="A0A923ECZ1"/>
<dbReference type="Proteomes" id="UP000563151">
    <property type="component" value="Unassembled WGS sequence"/>
</dbReference>
<dbReference type="EMBL" id="JAAZWO010000011">
    <property type="protein sequence ID" value="MBC2398223.1"/>
    <property type="molecule type" value="Genomic_DNA"/>
</dbReference>
<gene>
    <name evidence="1" type="ORF">HGG79_10630</name>
</gene>
<proteinExistence type="predicted"/>
<keyword evidence="2" id="KW-1185">Reference proteome</keyword>
<accession>A0A923ECZ1</accession>
<dbReference type="RefSeq" id="WP_173680437.1">
    <property type="nucleotide sequence ID" value="NZ_JAAZWO010000011.1"/>
</dbReference>
<protein>
    <submittedName>
        <fullName evidence="1">Uncharacterized protein</fullName>
    </submittedName>
</protein>
<evidence type="ECO:0000313" key="2">
    <source>
        <dbReference type="Proteomes" id="UP000563151"/>
    </source>
</evidence>
<comment type="caution">
    <text evidence="1">The sequence shown here is derived from an EMBL/GenBank/DDBJ whole genome shotgun (WGS) entry which is preliminary data.</text>
</comment>
<evidence type="ECO:0000313" key="1">
    <source>
        <dbReference type="EMBL" id="MBC2398223.1"/>
    </source>
</evidence>